<organism evidence="3 4">
    <name type="scientific">Streptomyces noursei</name>
    <name type="common">Streptomyces albulus</name>
    <dbReference type="NCBI Taxonomy" id="1971"/>
    <lineage>
        <taxon>Bacteria</taxon>
        <taxon>Bacillati</taxon>
        <taxon>Actinomycetota</taxon>
        <taxon>Actinomycetes</taxon>
        <taxon>Kitasatosporales</taxon>
        <taxon>Streptomycetaceae</taxon>
        <taxon>Streptomyces</taxon>
    </lineage>
</organism>
<reference evidence="3 4" key="1">
    <citation type="journal article" date="2019" name="Microbiol. Resour. Announc.">
        <title>Draft Genome Sequence of the Most Traditional epsilon-Poly-l-Lysine Producer, Streptomyces albulus NBRC14147.</title>
        <authorList>
            <person name="Yamanaka K."/>
            <person name="Hamano Y."/>
        </authorList>
    </citation>
    <scope>NUCLEOTIDE SEQUENCE [LARGE SCALE GENOMIC DNA]</scope>
    <source>
        <strain evidence="3 4">NBRC 14147</strain>
    </source>
</reference>
<evidence type="ECO:0000313" key="4">
    <source>
        <dbReference type="Proteomes" id="UP000288351"/>
    </source>
</evidence>
<gene>
    <name evidence="3" type="ORF">SALB_00888</name>
</gene>
<dbReference type="EMBL" id="BHXC01000006">
    <property type="protein sequence ID" value="GCB88219.1"/>
    <property type="molecule type" value="Genomic_DNA"/>
</dbReference>
<evidence type="ECO:0000256" key="1">
    <source>
        <dbReference type="SAM" id="MobiDB-lite"/>
    </source>
</evidence>
<dbReference type="AlphaFoldDB" id="A0A401QS40"/>
<accession>A0A401QS40</accession>
<feature type="compositionally biased region" description="Basic and acidic residues" evidence="1">
    <location>
        <begin position="60"/>
        <end position="75"/>
    </location>
</feature>
<name>A0A401QS40_STRNR</name>
<feature type="region of interest" description="Disordered" evidence="1">
    <location>
        <begin position="30"/>
        <end position="85"/>
    </location>
</feature>
<dbReference type="Proteomes" id="UP000288351">
    <property type="component" value="Unassembled WGS sequence"/>
</dbReference>
<sequence length="193" mass="20459">MQISGSRRVAAVLFLGATVALTACGQQRVGPAANGPAASPVGTLSPSPSPTPAGPARGNVESDAHDGAPHYRENNGFKIPRNMSAASEDAARTEAARIEPVLKRLWKAKAWDAQRVREELLKLGYRNEGPDSEQGRGTLVVQAHEPGSNPGASVALYVRRDACVTAFVQSTNYEVKVNGRFLETGCFEPRGGH</sequence>
<comment type="caution">
    <text evidence="3">The sequence shown here is derived from an EMBL/GenBank/DDBJ whole genome shotgun (WGS) entry which is preliminary data.</text>
</comment>
<proteinExistence type="predicted"/>
<evidence type="ECO:0000256" key="2">
    <source>
        <dbReference type="SAM" id="SignalP"/>
    </source>
</evidence>
<dbReference type="PROSITE" id="PS51257">
    <property type="entry name" value="PROKAR_LIPOPROTEIN"/>
    <property type="match status" value="1"/>
</dbReference>
<keyword evidence="2" id="KW-0732">Signal</keyword>
<evidence type="ECO:0000313" key="3">
    <source>
        <dbReference type="EMBL" id="GCB88219.1"/>
    </source>
</evidence>
<evidence type="ECO:0008006" key="5">
    <source>
        <dbReference type="Google" id="ProtNLM"/>
    </source>
</evidence>
<feature type="signal peptide" evidence="2">
    <location>
        <begin position="1"/>
        <end position="22"/>
    </location>
</feature>
<protein>
    <recommendedName>
        <fullName evidence="5">Lipoprotein</fullName>
    </recommendedName>
</protein>
<feature type="chain" id="PRO_5039027207" description="Lipoprotein" evidence="2">
    <location>
        <begin position="23"/>
        <end position="193"/>
    </location>
</feature>